<protein>
    <submittedName>
        <fullName evidence="4">Zinc-binding dehydrogenase</fullName>
    </submittedName>
</protein>
<dbReference type="PANTHER" id="PTHR48106">
    <property type="entry name" value="QUINONE OXIDOREDUCTASE PIG3-RELATED"/>
    <property type="match status" value="1"/>
</dbReference>
<dbReference type="InterPro" id="IPR013149">
    <property type="entry name" value="ADH-like_C"/>
</dbReference>
<dbReference type="PANTHER" id="PTHR48106:SF13">
    <property type="entry name" value="QUINONE OXIDOREDUCTASE-RELATED"/>
    <property type="match status" value="1"/>
</dbReference>
<dbReference type="SUPFAM" id="SSF51735">
    <property type="entry name" value="NAD(P)-binding Rossmann-fold domains"/>
    <property type="match status" value="1"/>
</dbReference>
<dbReference type="Pfam" id="PF00107">
    <property type="entry name" value="ADH_zinc_N"/>
    <property type="match status" value="1"/>
</dbReference>
<dbReference type="Proteomes" id="UP000503540">
    <property type="component" value="Chromosome"/>
</dbReference>
<dbReference type="FunFam" id="3.40.50.720:FF:000053">
    <property type="entry name" value="Quinone oxidoreductase 1"/>
    <property type="match status" value="1"/>
</dbReference>
<feature type="domain" description="Enoyl reductase (ER)" evidence="3">
    <location>
        <begin position="31"/>
        <end position="340"/>
    </location>
</feature>
<dbReference type="Gene3D" id="3.40.50.720">
    <property type="entry name" value="NAD(P)-binding Rossmann-like Domain"/>
    <property type="match status" value="1"/>
</dbReference>
<sequence>MSGSLPASRELFRQPGGLMGAMRSIQVSENGGPEVLKYVEVPDPRIGPEQLLVDVDASGVNYIDVYFRIGRYPQPLPYIPGSEGTGVVAEVGSAVTEFAVGDRVAWAAAPGSYAERVAVNAAVAIRVPDGVAPETAASVLLQGMTAHYLLNSIYEPKPGESVLVHAGAGGTGLFLTQLAVAKGARVITTVSSDEKEALSREAGAAEVLRYGDDLAERVRKLTDGVGVAAVYDGVGASTFEASLASLRVRGMLALFGAASGPVPPFDLQRLNPAGSVFVTRPTLAHYTRDRAELVWRAGDVFNAIADGTLRVRTGASYPLAEAAQAHHDLEARKTTGSIVLRP</sequence>
<organism evidence="4 5">
    <name type="scientific">Nocardia arthritidis</name>
    <dbReference type="NCBI Taxonomy" id="228602"/>
    <lineage>
        <taxon>Bacteria</taxon>
        <taxon>Bacillati</taxon>
        <taxon>Actinomycetota</taxon>
        <taxon>Actinomycetes</taxon>
        <taxon>Mycobacteriales</taxon>
        <taxon>Nocardiaceae</taxon>
        <taxon>Nocardia</taxon>
    </lineage>
</organism>
<dbReference type="GO" id="GO:0070402">
    <property type="term" value="F:NADPH binding"/>
    <property type="evidence" value="ECO:0007669"/>
    <property type="project" value="TreeGrafter"/>
</dbReference>
<dbReference type="KEGG" id="nah:F5544_27545"/>
<keyword evidence="1" id="KW-0521">NADP</keyword>
<dbReference type="InterPro" id="IPR036291">
    <property type="entry name" value="NAD(P)-bd_dom_sf"/>
</dbReference>
<dbReference type="EMBL" id="CP046172">
    <property type="protein sequence ID" value="QIS13362.1"/>
    <property type="molecule type" value="Genomic_DNA"/>
</dbReference>
<evidence type="ECO:0000259" key="3">
    <source>
        <dbReference type="SMART" id="SM00829"/>
    </source>
</evidence>
<dbReference type="InterPro" id="IPR047618">
    <property type="entry name" value="QOR-like"/>
</dbReference>
<dbReference type="InterPro" id="IPR013154">
    <property type="entry name" value="ADH-like_N"/>
</dbReference>
<dbReference type="CDD" id="cd05286">
    <property type="entry name" value="QOR2"/>
    <property type="match status" value="1"/>
</dbReference>
<keyword evidence="5" id="KW-1185">Reference proteome</keyword>
<dbReference type="GO" id="GO:0003960">
    <property type="term" value="F:quinone reductase (NADPH) activity"/>
    <property type="evidence" value="ECO:0007669"/>
    <property type="project" value="InterPro"/>
</dbReference>
<dbReference type="SUPFAM" id="SSF50129">
    <property type="entry name" value="GroES-like"/>
    <property type="match status" value="1"/>
</dbReference>
<gene>
    <name evidence="4" type="ORF">F5544_27545</name>
</gene>
<dbReference type="Gene3D" id="3.90.180.10">
    <property type="entry name" value="Medium-chain alcohol dehydrogenases, catalytic domain"/>
    <property type="match status" value="1"/>
</dbReference>
<accession>A0A6G9YJI5</accession>
<dbReference type="GO" id="GO:0035925">
    <property type="term" value="F:mRNA 3'-UTR AU-rich region binding"/>
    <property type="evidence" value="ECO:0007669"/>
    <property type="project" value="TreeGrafter"/>
</dbReference>
<name>A0A6G9YJI5_9NOCA</name>
<dbReference type="Pfam" id="PF08240">
    <property type="entry name" value="ADH_N"/>
    <property type="match status" value="1"/>
</dbReference>
<keyword evidence="2" id="KW-0560">Oxidoreductase</keyword>
<reference evidence="4 5" key="1">
    <citation type="journal article" date="2019" name="ACS Chem. Biol.">
        <title>Identification and Mobilization of a Cryptic Antibiotic Biosynthesis Gene Locus from a Human-Pathogenic Nocardia Isolate.</title>
        <authorList>
            <person name="Herisse M."/>
            <person name="Ishida K."/>
            <person name="Porter J.L."/>
            <person name="Howden B."/>
            <person name="Hertweck C."/>
            <person name="Stinear T.P."/>
            <person name="Pidot S.J."/>
        </authorList>
    </citation>
    <scope>NUCLEOTIDE SEQUENCE [LARGE SCALE GENOMIC DNA]</scope>
    <source>
        <strain evidence="4 5">AUSMDU00012717</strain>
    </source>
</reference>
<dbReference type="AlphaFoldDB" id="A0A6G9YJI5"/>
<dbReference type="SMART" id="SM00829">
    <property type="entry name" value="PKS_ER"/>
    <property type="match status" value="1"/>
</dbReference>
<dbReference type="InterPro" id="IPR011032">
    <property type="entry name" value="GroES-like_sf"/>
</dbReference>
<evidence type="ECO:0000256" key="2">
    <source>
        <dbReference type="ARBA" id="ARBA00023002"/>
    </source>
</evidence>
<evidence type="ECO:0000256" key="1">
    <source>
        <dbReference type="ARBA" id="ARBA00022857"/>
    </source>
</evidence>
<evidence type="ECO:0000313" key="4">
    <source>
        <dbReference type="EMBL" id="QIS13362.1"/>
    </source>
</evidence>
<evidence type="ECO:0000313" key="5">
    <source>
        <dbReference type="Proteomes" id="UP000503540"/>
    </source>
</evidence>
<proteinExistence type="predicted"/>
<dbReference type="InterPro" id="IPR020843">
    <property type="entry name" value="ER"/>
</dbReference>
<dbReference type="GO" id="GO:0005829">
    <property type="term" value="C:cytosol"/>
    <property type="evidence" value="ECO:0007669"/>
    <property type="project" value="TreeGrafter"/>
</dbReference>